<feature type="non-terminal residue" evidence="2">
    <location>
        <position position="1"/>
    </location>
</feature>
<proteinExistence type="predicted"/>
<protein>
    <submittedName>
        <fullName evidence="2">Uncharacterized protein</fullName>
    </submittedName>
</protein>
<gene>
    <name evidence="2" type="ORF">AVDCRST_MAG01-01-2522</name>
</gene>
<sequence>DSDHRARRRTLRGHQDALGYRLRVGAGRGRGGGAPPRWHPSSLARRLRRAGRRTAGPSRRTIPEGDGSPL</sequence>
<dbReference type="EMBL" id="CADCUW010000343">
    <property type="protein sequence ID" value="CAA9424949.1"/>
    <property type="molecule type" value="Genomic_DNA"/>
</dbReference>
<feature type="region of interest" description="Disordered" evidence="1">
    <location>
        <begin position="24"/>
        <end position="70"/>
    </location>
</feature>
<accession>A0A6J4Q0Q5</accession>
<dbReference type="AlphaFoldDB" id="A0A6J4Q0Q5"/>
<reference evidence="2" key="1">
    <citation type="submission" date="2020-02" db="EMBL/GenBank/DDBJ databases">
        <authorList>
            <person name="Meier V. D."/>
        </authorList>
    </citation>
    <scope>NUCLEOTIDE SEQUENCE</scope>
    <source>
        <strain evidence="2">AVDCRST_MAG01</strain>
    </source>
</reference>
<organism evidence="2">
    <name type="scientific">uncultured Rubrobacteraceae bacterium</name>
    <dbReference type="NCBI Taxonomy" id="349277"/>
    <lineage>
        <taxon>Bacteria</taxon>
        <taxon>Bacillati</taxon>
        <taxon>Actinomycetota</taxon>
        <taxon>Rubrobacteria</taxon>
        <taxon>Rubrobacterales</taxon>
        <taxon>Rubrobacteraceae</taxon>
        <taxon>environmental samples</taxon>
    </lineage>
</organism>
<evidence type="ECO:0000256" key="1">
    <source>
        <dbReference type="SAM" id="MobiDB-lite"/>
    </source>
</evidence>
<evidence type="ECO:0000313" key="2">
    <source>
        <dbReference type="EMBL" id="CAA9424949.1"/>
    </source>
</evidence>
<feature type="non-terminal residue" evidence="2">
    <location>
        <position position="70"/>
    </location>
</feature>
<name>A0A6J4Q0Q5_9ACTN</name>